<proteinExistence type="predicted"/>
<dbReference type="Proteomes" id="UP000235965">
    <property type="component" value="Unassembled WGS sequence"/>
</dbReference>
<dbReference type="AlphaFoldDB" id="A0A2J7Q0C9"/>
<dbReference type="InterPro" id="IPR036397">
    <property type="entry name" value="RNaseH_sf"/>
</dbReference>
<dbReference type="STRING" id="105785.A0A2J7Q0C9"/>
<accession>A0A2J7Q0C9</accession>
<name>A0A2J7Q0C9_9NEOP</name>
<dbReference type="InterPro" id="IPR001888">
    <property type="entry name" value="Transposase_1"/>
</dbReference>
<dbReference type="PANTHER" id="PTHR46060:SF1">
    <property type="entry name" value="MARINER MOS1 TRANSPOSASE-LIKE PROTEIN"/>
    <property type="match status" value="1"/>
</dbReference>
<dbReference type="Gene3D" id="3.30.420.10">
    <property type="entry name" value="Ribonuclease H-like superfamily/Ribonuclease H"/>
    <property type="match status" value="1"/>
</dbReference>
<comment type="caution">
    <text evidence="1">The sequence shown here is derived from an EMBL/GenBank/DDBJ whole genome shotgun (WGS) entry which is preliminary data.</text>
</comment>
<protein>
    <submittedName>
        <fullName evidence="1">Mariner Mos1 transposase</fullName>
    </submittedName>
</protein>
<dbReference type="OrthoDB" id="7552988at2759"/>
<dbReference type="GO" id="GO:0003676">
    <property type="term" value="F:nucleic acid binding"/>
    <property type="evidence" value="ECO:0007669"/>
    <property type="project" value="InterPro"/>
</dbReference>
<gene>
    <name evidence="1" type="ORF">B7P43_G10582</name>
</gene>
<sequence length="349" mass="40835">MFTKHEQRSWIKIEVARGRSAQNCYQGLREACGDAALPYRTVARWVKLFCEGRDAVQDSRRSGRPHVDNHTIQLLASLLDVDRRWAGWELAAEVGLCHKTVLHILHDILGYRKTAPRWVPHTMAEVQQWQRYATAQDLLDRYQREGDDFLGRIVTLAETWALSYEPHLKQQSNEWKHPGSPRSKKVRPTQSNVKAMFIVAYDIDGVILHHTVPQRQTVDAAYYRNFLRNHLRPALKRKRRHLLATNPIILHDNARAHTADAVKDLLRRWRWEILQHLPYSPDMSPCDYELFAKMKEPLRGTRYNTREEITRAVGRSLLDNRSGDTDGIRRLSQIWQKVEHTRGDYIEGM</sequence>
<dbReference type="Pfam" id="PF01359">
    <property type="entry name" value="Transposase_1"/>
    <property type="match status" value="1"/>
</dbReference>
<evidence type="ECO:0000313" key="1">
    <source>
        <dbReference type="EMBL" id="PNF22035.1"/>
    </source>
</evidence>
<dbReference type="EMBL" id="NEVH01019971">
    <property type="protein sequence ID" value="PNF22035.1"/>
    <property type="molecule type" value="Genomic_DNA"/>
</dbReference>
<dbReference type="InterPro" id="IPR052709">
    <property type="entry name" value="Transposase-MT_Hybrid"/>
</dbReference>
<dbReference type="PANTHER" id="PTHR46060">
    <property type="entry name" value="MARINER MOS1 TRANSPOSASE-LIKE PROTEIN"/>
    <property type="match status" value="1"/>
</dbReference>
<dbReference type="InParanoid" id="A0A2J7Q0C9"/>
<keyword evidence="2" id="KW-1185">Reference proteome</keyword>
<evidence type="ECO:0000313" key="2">
    <source>
        <dbReference type="Proteomes" id="UP000235965"/>
    </source>
</evidence>
<organism evidence="1 2">
    <name type="scientific">Cryptotermes secundus</name>
    <dbReference type="NCBI Taxonomy" id="105785"/>
    <lineage>
        <taxon>Eukaryota</taxon>
        <taxon>Metazoa</taxon>
        <taxon>Ecdysozoa</taxon>
        <taxon>Arthropoda</taxon>
        <taxon>Hexapoda</taxon>
        <taxon>Insecta</taxon>
        <taxon>Pterygota</taxon>
        <taxon>Neoptera</taxon>
        <taxon>Polyneoptera</taxon>
        <taxon>Dictyoptera</taxon>
        <taxon>Blattodea</taxon>
        <taxon>Blattoidea</taxon>
        <taxon>Termitoidae</taxon>
        <taxon>Kalotermitidae</taxon>
        <taxon>Cryptotermitinae</taxon>
        <taxon>Cryptotermes</taxon>
    </lineage>
</organism>
<reference evidence="1 2" key="1">
    <citation type="submission" date="2017-12" db="EMBL/GenBank/DDBJ databases">
        <title>Hemimetabolous genomes reveal molecular basis of termite eusociality.</title>
        <authorList>
            <person name="Harrison M.C."/>
            <person name="Jongepier E."/>
            <person name="Robertson H.M."/>
            <person name="Arning N."/>
            <person name="Bitard-Feildel T."/>
            <person name="Chao H."/>
            <person name="Childers C.P."/>
            <person name="Dinh H."/>
            <person name="Doddapaneni H."/>
            <person name="Dugan S."/>
            <person name="Gowin J."/>
            <person name="Greiner C."/>
            <person name="Han Y."/>
            <person name="Hu H."/>
            <person name="Hughes D.S.T."/>
            <person name="Huylmans A.-K."/>
            <person name="Kemena C."/>
            <person name="Kremer L.P.M."/>
            <person name="Lee S.L."/>
            <person name="Lopez-Ezquerra A."/>
            <person name="Mallet L."/>
            <person name="Monroy-Kuhn J.M."/>
            <person name="Moser A."/>
            <person name="Murali S.C."/>
            <person name="Muzny D.M."/>
            <person name="Otani S."/>
            <person name="Piulachs M.-D."/>
            <person name="Poelchau M."/>
            <person name="Qu J."/>
            <person name="Schaub F."/>
            <person name="Wada-Katsumata A."/>
            <person name="Worley K.C."/>
            <person name="Xie Q."/>
            <person name="Ylla G."/>
            <person name="Poulsen M."/>
            <person name="Gibbs R.A."/>
            <person name="Schal C."/>
            <person name="Richards S."/>
            <person name="Belles X."/>
            <person name="Korb J."/>
            <person name="Bornberg-Bauer E."/>
        </authorList>
    </citation>
    <scope>NUCLEOTIDE SEQUENCE [LARGE SCALE GENOMIC DNA]</scope>
    <source>
        <tissue evidence="1">Whole body</tissue>
    </source>
</reference>